<dbReference type="CDD" id="cd03789">
    <property type="entry name" value="GT9_LPS_heptosyltransferase"/>
    <property type="match status" value="1"/>
</dbReference>
<dbReference type="Pfam" id="PF01075">
    <property type="entry name" value="Glyco_transf_9"/>
    <property type="match status" value="1"/>
</dbReference>
<reference evidence="3" key="1">
    <citation type="submission" date="2018-05" db="EMBL/GenBank/DDBJ databases">
        <authorList>
            <person name="Lanie J.A."/>
            <person name="Ng W.-L."/>
            <person name="Kazmierczak K.M."/>
            <person name="Andrzejewski T.M."/>
            <person name="Davidsen T.M."/>
            <person name="Wayne K.J."/>
            <person name="Tettelin H."/>
            <person name="Glass J.I."/>
            <person name="Rusch D."/>
            <person name="Podicherti R."/>
            <person name="Tsui H.-C.T."/>
            <person name="Winkler M.E."/>
        </authorList>
    </citation>
    <scope>NUCLEOTIDE SEQUENCE</scope>
</reference>
<accession>A0A381T6W5</accession>
<dbReference type="GO" id="GO:0009244">
    <property type="term" value="P:lipopolysaccharide core region biosynthetic process"/>
    <property type="evidence" value="ECO:0007669"/>
    <property type="project" value="TreeGrafter"/>
</dbReference>
<name>A0A381T6W5_9ZZZZ</name>
<protein>
    <recommendedName>
        <fullName evidence="4">Lipopolysaccharide heptosyltransferase II</fullName>
    </recommendedName>
</protein>
<dbReference type="EMBL" id="UINC01004118">
    <property type="protein sequence ID" value="SVA11932.1"/>
    <property type="molecule type" value="Genomic_DNA"/>
</dbReference>
<dbReference type="AlphaFoldDB" id="A0A381T6W5"/>
<dbReference type="SUPFAM" id="SSF53756">
    <property type="entry name" value="UDP-Glycosyltransferase/glycogen phosphorylase"/>
    <property type="match status" value="1"/>
</dbReference>
<evidence type="ECO:0008006" key="4">
    <source>
        <dbReference type="Google" id="ProtNLM"/>
    </source>
</evidence>
<evidence type="ECO:0000256" key="2">
    <source>
        <dbReference type="ARBA" id="ARBA00022679"/>
    </source>
</evidence>
<dbReference type="PANTHER" id="PTHR30160:SF1">
    <property type="entry name" value="LIPOPOLYSACCHARIDE 1,2-N-ACETYLGLUCOSAMINETRANSFERASE-RELATED"/>
    <property type="match status" value="1"/>
</dbReference>
<dbReference type="Gene3D" id="3.40.50.2000">
    <property type="entry name" value="Glycogen Phosphorylase B"/>
    <property type="match status" value="2"/>
</dbReference>
<keyword evidence="1" id="KW-0328">Glycosyltransferase</keyword>
<organism evidence="3">
    <name type="scientific">marine metagenome</name>
    <dbReference type="NCBI Taxonomy" id="408172"/>
    <lineage>
        <taxon>unclassified sequences</taxon>
        <taxon>metagenomes</taxon>
        <taxon>ecological metagenomes</taxon>
    </lineage>
</organism>
<keyword evidence="2" id="KW-0808">Transferase</keyword>
<dbReference type="GO" id="GO:0008713">
    <property type="term" value="F:ADP-heptose-lipopolysaccharide heptosyltransferase activity"/>
    <property type="evidence" value="ECO:0007669"/>
    <property type="project" value="TreeGrafter"/>
</dbReference>
<dbReference type="GO" id="GO:0005829">
    <property type="term" value="C:cytosol"/>
    <property type="evidence" value="ECO:0007669"/>
    <property type="project" value="TreeGrafter"/>
</dbReference>
<dbReference type="PANTHER" id="PTHR30160">
    <property type="entry name" value="TETRAACYLDISACCHARIDE 4'-KINASE-RELATED"/>
    <property type="match status" value="1"/>
</dbReference>
<gene>
    <name evidence="3" type="ORF">METZ01_LOCUS64786</name>
</gene>
<evidence type="ECO:0000313" key="3">
    <source>
        <dbReference type="EMBL" id="SVA11932.1"/>
    </source>
</evidence>
<dbReference type="InterPro" id="IPR051199">
    <property type="entry name" value="LPS_LOS_Heptosyltrfase"/>
</dbReference>
<dbReference type="InterPro" id="IPR002201">
    <property type="entry name" value="Glyco_trans_9"/>
</dbReference>
<proteinExistence type="predicted"/>
<evidence type="ECO:0000256" key="1">
    <source>
        <dbReference type="ARBA" id="ARBA00022676"/>
    </source>
</evidence>
<sequence length="328" mass="37497">MSFDQKILIIRFSSIGDIVLTTSPLKTIRNRFPNAQISYLTLEHFAPLLEFHPDIDRLIPLSKNMTGTNLWEFSDYIRKQNYSTIFDLHNSLRSNIITFRTTRPVLQLKKPRWNRFMLFQFHQNIFADDFSTRKMYHEHLGKIWQEGDEIPNTSLKVTNHEKNEALSFVGEDSYITMIPGAAWRQKQWSSDKYIKLIQDINMSVVLLGEKKDKICFQIANKVPSVINLAGKTSLRQALAILSNSTHVIGSDTGLTHAAEALRIPVSMIQGPTSKETGAGVHLENSRNIEMNLWCRPCSQNGKRPCYRKKQVCMDSISVADVIQSVPSV</sequence>